<evidence type="ECO:0000313" key="2">
    <source>
        <dbReference type="EMBL" id="JAS99547.1"/>
    </source>
</evidence>
<gene>
    <name evidence="2" type="ORF">g.58679</name>
</gene>
<feature type="non-terminal residue" evidence="2">
    <location>
        <position position="124"/>
    </location>
</feature>
<evidence type="ECO:0008006" key="3">
    <source>
        <dbReference type="Google" id="ProtNLM"/>
    </source>
</evidence>
<proteinExistence type="predicted"/>
<organism evidence="2">
    <name type="scientific">Homalodisca liturata</name>
    <dbReference type="NCBI Taxonomy" id="320908"/>
    <lineage>
        <taxon>Eukaryota</taxon>
        <taxon>Metazoa</taxon>
        <taxon>Ecdysozoa</taxon>
        <taxon>Arthropoda</taxon>
        <taxon>Hexapoda</taxon>
        <taxon>Insecta</taxon>
        <taxon>Pterygota</taxon>
        <taxon>Neoptera</taxon>
        <taxon>Paraneoptera</taxon>
        <taxon>Hemiptera</taxon>
        <taxon>Auchenorrhyncha</taxon>
        <taxon>Membracoidea</taxon>
        <taxon>Cicadellidae</taxon>
        <taxon>Cicadellinae</taxon>
        <taxon>Proconiini</taxon>
        <taxon>Homalodisca</taxon>
    </lineage>
</organism>
<accession>A0A1B6JK54</accession>
<reference evidence="2" key="1">
    <citation type="submission" date="2015-11" db="EMBL/GenBank/DDBJ databases">
        <title>De novo transcriptome assembly of four potential Pierce s Disease insect vectors from Arizona vineyards.</title>
        <authorList>
            <person name="Tassone E.E."/>
        </authorList>
    </citation>
    <scope>NUCLEOTIDE SEQUENCE</scope>
</reference>
<dbReference type="EMBL" id="GECU01008159">
    <property type="protein sequence ID" value="JAS99547.1"/>
    <property type="molecule type" value="Transcribed_RNA"/>
</dbReference>
<feature type="non-terminal residue" evidence="2">
    <location>
        <position position="1"/>
    </location>
</feature>
<protein>
    <recommendedName>
        <fullName evidence="3">RanBP2-type domain-containing protein</fullName>
    </recommendedName>
</protein>
<evidence type="ECO:0000256" key="1">
    <source>
        <dbReference type="SAM" id="MobiDB-lite"/>
    </source>
</evidence>
<sequence length="124" mass="14235">PSAKSPDTSKDNFTKALIEISPLPAPNFLPTRKRTRDTGAQKATVLTSSPYKSELEASKNKNKLPKKEQQTKKALFKDTKGKVNKRVKFMSQNKTLTDQSWLCEICEMETEEDMIQCMDCRNWY</sequence>
<dbReference type="AlphaFoldDB" id="A0A1B6JK54"/>
<feature type="compositionally biased region" description="Basic and acidic residues" evidence="1">
    <location>
        <begin position="53"/>
        <end position="72"/>
    </location>
</feature>
<feature type="region of interest" description="Disordered" evidence="1">
    <location>
        <begin position="24"/>
        <end position="72"/>
    </location>
</feature>
<name>A0A1B6JK54_9HEMI</name>